<sequence length="333" mass="35623">MKYFNNGVWTTIGGDNNGGGDNPNIQSKILDVNITEDQFTQILNGQSVAIRLEEADSSYDVIAVRVGNYSYFLGRTIQANGTARYATETITVEEGSPVMNQVQALVTKGVISLSANFIGLAPEIVKLEIGDSSEIKAYNLSQLKNGFFFTQLDYGYGVGTWQSSTGGFAHVTTAYGNEVFYTINIDGSIVKDEDYIKPNEPYTIQLESSQIGTPIDDITASHVLKCGEIIIDGSTGPVTYTRSVDSTPTAIYFTSSKKDDTLQVLTYTVSTKTFTSSVANQEYTLPAATKTTLGGVKAGTNIADLNTSADLATVIGTVNGLLAQLRAVGVLIS</sequence>
<dbReference type="Pfam" id="PF11133">
    <property type="entry name" value="Phage_head_fibr"/>
    <property type="match status" value="1"/>
</dbReference>
<dbReference type="GO" id="GO:0019062">
    <property type="term" value="P:virion attachment to host cell"/>
    <property type="evidence" value="ECO:0007669"/>
    <property type="project" value="UniProtKB-KW"/>
</dbReference>
<evidence type="ECO:0000256" key="4">
    <source>
        <dbReference type="ARBA" id="ARBA00022844"/>
    </source>
</evidence>
<name>A0A8S5RTC2_9CAUD</name>
<keyword evidence="3" id="KW-1161">Viral attachment to host cell</keyword>
<keyword evidence="5" id="KW-1160">Virus entry into host cell</keyword>
<evidence type="ECO:0000313" key="6">
    <source>
        <dbReference type="EMBL" id="DAE92594.1"/>
    </source>
</evidence>
<protein>
    <submittedName>
        <fullName evidence="6">Head fiber protein</fullName>
    </submittedName>
</protein>
<evidence type="ECO:0000256" key="1">
    <source>
        <dbReference type="ARBA" id="ARBA00004328"/>
    </source>
</evidence>
<accession>A0A8S5RTC2</accession>
<keyword evidence="2" id="KW-0945">Host-virus interaction</keyword>
<reference evidence="6" key="1">
    <citation type="journal article" date="2021" name="Proc. Natl. Acad. Sci. U.S.A.">
        <title>A Catalog of Tens of Thousands of Viruses from Human Metagenomes Reveals Hidden Associations with Chronic Diseases.</title>
        <authorList>
            <person name="Tisza M.J."/>
            <person name="Buck C.B."/>
        </authorList>
    </citation>
    <scope>NUCLEOTIDE SEQUENCE</scope>
    <source>
        <strain evidence="6">CtZ6R2</strain>
    </source>
</reference>
<proteinExistence type="predicted"/>
<comment type="subcellular location">
    <subcellularLocation>
        <location evidence="1">Virion</location>
    </subcellularLocation>
</comment>
<dbReference type="InterPro" id="IPR022741">
    <property type="entry name" value="Phage_B103_Gp8"/>
</dbReference>
<evidence type="ECO:0000256" key="3">
    <source>
        <dbReference type="ARBA" id="ARBA00022804"/>
    </source>
</evidence>
<dbReference type="GO" id="GO:0044423">
    <property type="term" value="C:virion component"/>
    <property type="evidence" value="ECO:0007669"/>
    <property type="project" value="UniProtKB-KW"/>
</dbReference>
<evidence type="ECO:0000256" key="5">
    <source>
        <dbReference type="ARBA" id="ARBA00023296"/>
    </source>
</evidence>
<dbReference type="GO" id="GO:0046718">
    <property type="term" value="P:symbiont entry into host cell"/>
    <property type="evidence" value="ECO:0007669"/>
    <property type="project" value="UniProtKB-KW"/>
</dbReference>
<dbReference type="EMBL" id="BK057804">
    <property type="protein sequence ID" value="DAE92594.1"/>
    <property type="molecule type" value="Genomic_DNA"/>
</dbReference>
<organism evidence="6">
    <name type="scientific">CrAss-like virus sp. ctZ6R2</name>
    <dbReference type="NCBI Taxonomy" id="2827629"/>
    <lineage>
        <taxon>Viruses</taxon>
        <taxon>Duplodnaviria</taxon>
        <taxon>Heunggongvirae</taxon>
        <taxon>Uroviricota</taxon>
        <taxon>Caudoviricetes</taxon>
        <taxon>Crassvirales</taxon>
    </lineage>
</organism>
<keyword evidence="4" id="KW-0946">Virion</keyword>
<dbReference type="Gene3D" id="6.10.140.1630">
    <property type="match status" value="1"/>
</dbReference>
<evidence type="ECO:0000256" key="2">
    <source>
        <dbReference type="ARBA" id="ARBA00022581"/>
    </source>
</evidence>